<dbReference type="AlphaFoldDB" id="A0A239PEF5"/>
<feature type="transmembrane region" description="Helical" evidence="2">
    <location>
        <begin position="22"/>
        <end position="45"/>
    </location>
</feature>
<feature type="transmembrane region" description="Helical" evidence="2">
    <location>
        <begin position="102"/>
        <end position="124"/>
    </location>
</feature>
<sequence length="250" mass="25796">MSELAPGSDRARPPGTVRISSYLLYLTAAIAVVSMAVSFSTIGAVREVYSDAFADVEMGESVDTFVVGGIIVIGVLTLLVAIGLVVLSFLNLRGKNVARIITWVLGGVYLLCCGGLSLAGASGFGGASSTDGGPDPAEIERQLDAALPDWYGPVNVVLQVIPILAVLVALILLALPASNEWFKPKAATWEPPTPGYPVMPGSSYPTPQFPQQAGEPPLPPAPPVPGSEPPETPAPPVPGSEPPETPAPPR</sequence>
<dbReference type="Proteomes" id="UP000198362">
    <property type="component" value="Unassembled WGS sequence"/>
</dbReference>
<dbReference type="EMBL" id="FZPH01000019">
    <property type="protein sequence ID" value="SNT65014.1"/>
    <property type="molecule type" value="Genomic_DNA"/>
</dbReference>
<feature type="transmembrane region" description="Helical" evidence="2">
    <location>
        <begin position="156"/>
        <end position="175"/>
    </location>
</feature>
<organism evidence="3 4">
    <name type="scientific">Asanoa hainanensis</name>
    <dbReference type="NCBI Taxonomy" id="560556"/>
    <lineage>
        <taxon>Bacteria</taxon>
        <taxon>Bacillati</taxon>
        <taxon>Actinomycetota</taxon>
        <taxon>Actinomycetes</taxon>
        <taxon>Micromonosporales</taxon>
        <taxon>Micromonosporaceae</taxon>
        <taxon>Asanoa</taxon>
    </lineage>
</organism>
<feature type="transmembrane region" description="Helical" evidence="2">
    <location>
        <begin position="65"/>
        <end position="90"/>
    </location>
</feature>
<dbReference type="RefSeq" id="WP_179266494.1">
    <property type="nucleotide sequence ID" value="NZ_FZPH01000019.1"/>
</dbReference>
<evidence type="ECO:0000256" key="2">
    <source>
        <dbReference type="SAM" id="Phobius"/>
    </source>
</evidence>
<protein>
    <submittedName>
        <fullName evidence="3">Uncharacterized protein</fullName>
    </submittedName>
</protein>
<keyword evidence="4" id="KW-1185">Reference proteome</keyword>
<keyword evidence="2" id="KW-0812">Transmembrane</keyword>
<reference evidence="3 4" key="1">
    <citation type="submission" date="2017-06" db="EMBL/GenBank/DDBJ databases">
        <authorList>
            <person name="Kim H.J."/>
            <person name="Triplett B.A."/>
        </authorList>
    </citation>
    <scope>NUCLEOTIDE SEQUENCE [LARGE SCALE GENOMIC DNA]</scope>
    <source>
        <strain evidence="3 4">CGMCC 4.5593</strain>
    </source>
</reference>
<keyword evidence="2" id="KW-1133">Transmembrane helix</keyword>
<feature type="region of interest" description="Disordered" evidence="1">
    <location>
        <begin position="198"/>
        <end position="250"/>
    </location>
</feature>
<feature type="compositionally biased region" description="Pro residues" evidence="1">
    <location>
        <begin position="216"/>
        <end position="250"/>
    </location>
</feature>
<accession>A0A239PEF5</accession>
<keyword evidence="2" id="KW-0472">Membrane</keyword>
<evidence type="ECO:0000256" key="1">
    <source>
        <dbReference type="SAM" id="MobiDB-lite"/>
    </source>
</evidence>
<name>A0A239PEF5_9ACTN</name>
<gene>
    <name evidence="3" type="ORF">SAMN05421812_11989</name>
</gene>
<evidence type="ECO:0000313" key="3">
    <source>
        <dbReference type="EMBL" id="SNT65014.1"/>
    </source>
</evidence>
<evidence type="ECO:0000313" key="4">
    <source>
        <dbReference type="Proteomes" id="UP000198362"/>
    </source>
</evidence>
<proteinExistence type="predicted"/>